<dbReference type="PANTHER" id="PTHR42788">
    <property type="entry name" value="TAURINE IMPORT ATP-BINDING PROTEIN-RELATED"/>
    <property type="match status" value="1"/>
</dbReference>
<dbReference type="PROSITE" id="PS50893">
    <property type="entry name" value="ABC_TRANSPORTER_2"/>
    <property type="match status" value="1"/>
</dbReference>
<dbReference type="GO" id="GO:0016887">
    <property type="term" value="F:ATP hydrolysis activity"/>
    <property type="evidence" value="ECO:0007669"/>
    <property type="project" value="InterPro"/>
</dbReference>
<dbReference type="EMBL" id="FMJC01000001">
    <property type="protein sequence ID" value="SCM70374.1"/>
    <property type="molecule type" value="Genomic_DNA"/>
</dbReference>
<proteinExistence type="predicted"/>
<keyword evidence="1" id="KW-0813">Transport</keyword>
<dbReference type="PANTHER" id="PTHR42788:SF13">
    <property type="entry name" value="ALIPHATIC SULFONATES IMPORT ATP-BINDING PROTEIN SSUB"/>
    <property type="match status" value="1"/>
</dbReference>
<dbReference type="InterPro" id="IPR017871">
    <property type="entry name" value="ABC_transporter-like_CS"/>
</dbReference>
<keyword evidence="3" id="KW-0067">ATP-binding</keyword>
<dbReference type="RefSeq" id="WP_179979270.1">
    <property type="nucleotide sequence ID" value="NZ_LT608333.1"/>
</dbReference>
<dbReference type="SUPFAM" id="SSF52540">
    <property type="entry name" value="P-loop containing nucleoside triphosphate hydrolases"/>
    <property type="match status" value="1"/>
</dbReference>
<feature type="domain" description="ABC transporter" evidence="4">
    <location>
        <begin position="7"/>
        <end position="244"/>
    </location>
</feature>
<dbReference type="Pfam" id="PF00005">
    <property type="entry name" value="ABC_tran"/>
    <property type="match status" value="1"/>
</dbReference>
<dbReference type="PROSITE" id="PS00211">
    <property type="entry name" value="ABC_TRANSPORTER_1"/>
    <property type="match status" value="1"/>
</dbReference>
<evidence type="ECO:0000256" key="2">
    <source>
        <dbReference type="ARBA" id="ARBA00022741"/>
    </source>
</evidence>
<evidence type="ECO:0000259" key="4">
    <source>
        <dbReference type="PROSITE" id="PS50893"/>
    </source>
</evidence>
<evidence type="ECO:0000313" key="5">
    <source>
        <dbReference type="EMBL" id="SCM70374.1"/>
    </source>
</evidence>
<dbReference type="Gene3D" id="3.40.50.300">
    <property type="entry name" value="P-loop containing nucleotide triphosphate hydrolases"/>
    <property type="match status" value="1"/>
</dbReference>
<gene>
    <name evidence="5" type="ORF">KL86DES1_10367</name>
</gene>
<protein>
    <recommendedName>
        <fullName evidence="4">ABC transporter domain-containing protein</fullName>
    </recommendedName>
</protein>
<dbReference type="AlphaFoldDB" id="A0A212KYJ5"/>
<evidence type="ECO:0000256" key="3">
    <source>
        <dbReference type="ARBA" id="ARBA00022840"/>
    </source>
</evidence>
<evidence type="ECO:0000256" key="1">
    <source>
        <dbReference type="ARBA" id="ARBA00022448"/>
    </source>
</evidence>
<dbReference type="CDD" id="cd03293">
    <property type="entry name" value="ABC_NrtD_SsuB_transporters"/>
    <property type="match status" value="1"/>
</dbReference>
<keyword evidence="2" id="KW-0547">Nucleotide-binding</keyword>
<dbReference type="InterPro" id="IPR003593">
    <property type="entry name" value="AAA+_ATPase"/>
</dbReference>
<dbReference type="InterPro" id="IPR050166">
    <property type="entry name" value="ABC_transporter_ATP-bind"/>
</dbReference>
<organism evidence="5">
    <name type="scientific">uncultured Desulfovibrio sp</name>
    <dbReference type="NCBI Taxonomy" id="167968"/>
    <lineage>
        <taxon>Bacteria</taxon>
        <taxon>Pseudomonadati</taxon>
        <taxon>Thermodesulfobacteriota</taxon>
        <taxon>Desulfovibrionia</taxon>
        <taxon>Desulfovibrionales</taxon>
        <taxon>Desulfovibrionaceae</taxon>
        <taxon>Desulfovibrio</taxon>
        <taxon>environmental samples</taxon>
    </lineage>
</organism>
<reference evidence="5" key="1">
    <citation type="submission" date="2016-08" db="EMBL/GenBank/DDBJ databases">
        <authorList>
            <person name="Seilhamer J.J."/>
        </authorList>
    </citation>
    <scope>NUCLEOTIDE SEQUENCE</scope>
    <source>
        <strain evidence="5">86-1</strain>
    </source>
</reference>
<dbReference type="InterPro" id="IPR003439">
    <property type="entry name" value="ABC_transporter-like_ATP-bd"/>
</dbReference>
<sequence>MSSEGKISIRNVTKIYDPDGLNVCAIDNCSLELDAGEFCMVVGPSGCGKTTLLNAIAGFHDISSGEIYLDGQLLCSANKQTPPVKERIVVFQNGALFPWYTVLENTTFGPVVQGEDESSARRRAMDLLGELGLQATANSYPGELSSGMKRRVEIARALMNDPKVLLLDEPFRAMDAVTKGVMHEFLLRVYDRVRKTIFFITHDLEEAILLGSKVVVMTTRPCRVKQMINVDIPRPRDIKVQTSERYCELKSLIVNAVHEEAYKAFEAGERELA</sequence>
<dbReference type="InterPro" id="IPR027417">
    <property type="entry name" value="P-loop_NTPase"/>
</dbReference>
<dbReference type="SMART" id="SM00382">
    <property type="entry name" value="AAA"/>
    <property type="match status" value="1"/>
</dbReference>
<dbReference type="GO" id="GO:0005524">
    <property type="term" value="F:ATP binding"/>
    <property type="evidence" value="ECO:0007669"/>
    <property type="project" value="UniProtKB-KW"/>
</dbReference>
<name>A0A212KYJ5_9BACT</name>
<accession>A0A212KYJ5</accession>